<protein>
    <submittedName>
        <fullName evidence="1">Uncharacterized protein</fullName>
    </submittedName>
</protein>
<dbReference type="EMBL" id="JABBWG010000011">
    <property type="protein sequence ID" value="KAG1818625.1"/>
    <property type="molecule type" value="Genomic_DNA"/>
</dbReference>
<gene>
    <name evidence="1" type="ORF">BJ212DRAFT_1479626</name>
</gene>
<dbReference type="GeneID" id="64633939"/>
<accession>A0A9P7EE99</accession>
<proteinExistence type="predicted"/>
<comment type="caution">
    <text evidence="1">The sequence shown here is derived from an EMBL/GenBank/DDBJ whole genome shotgun (WGS) entry which is preliminary data.</text>
</comment>
<evidence type="ECO:0000313" key="1">
    <source>
        <dbReference type="EMBL" id="KAG1818625.1"/>
    </source>
</evidence>
<dbReference type="Proteomes" id="UP000807769">
    <property type="component" value="Unassembled WGS sequence"/>
</dbReference>
<keyword evidence="2" id="KW-1185">Reference proteome</keyword>
<reference evidence="1" key="1">
    <citation type="journal article" date="2020" name="New Phytol.">
        <title>Comparative genomics reveals dynamic genome evolution in host specialist ectomycorrhizal fungi.</title>
        <authorList>
            <person name="Lofgren L.A."/>
            <person name="Nguyen N.H."/>
            <person name="Vilgalys R."/>
            <person name="Ruytinx J."/>
            <person name="Liao H.L."/>
            <person name="Branco S."/>
            <person name="Kuo A."/>
            <person name="LaButti K."/>
            <person name="Lipzen A."/>
            <person name="Andreopoulos W."/>
            <person name="Pangilinan J."/>
            <person name="Riley R."/>
            <person name="Hundley H."/>
            <person name="Na H."/>
            <person name="Barry K."/>
            <person name="Grigoriev I.V."/>
            <person name="Stajich J.E."/>
            <person name="Kennedy P.G."/>
        </authorList>
    </citation>
    <scope>NUCLEOTIDE SEQUENCE</scope>
    <source>
        <strain evidence="1">MN1</strain>
    </source>
</reference>
<dbReference type="RefSeq" id="XP_041194497.1">
    <property type="nucleotide sequence ID" value="XM_041339923.1"/>
</dbReference>
<sequence>MSPLNCLEATSLQICQSPGQHARFECQQDCLTFPPGSVPPGPDMYTVPVFSDRNTGAVIDESLRNPISQSPSPARL</sequence>
<dbReference type="AlphaFoldDB" id="A0A9P7EE99"/>
<name>A0A9P7EE99_9AGAM</name>
<organism evidence="1 2">
    <name type="scientific">Suillus subaureus</name>
    <dbReference type="NCBI Taxonomy" id="48587"/>
    <lineage>
        <taxon>Eukaryota</taxon>
        <taxon>Fungi</taxon>
        <taxon>Dikarya</taxon>
        <taxon>Basidiomycota</taxon>
        <taxon>Agaricomycotina</taxon>
        <taxon>Agaricomycetes</taxon>
        <taxon>Agaricomycetidae</taxon>
        <taxon>Boletales</taxon>
        <taxon>Suillineae</taxon>
        <taxon>Suillaceae</taxon>
        <taxon>Suillus</taxon>
    </lineage>
</organism>
<evidence type="ECO:0000313" key="2">
    <source>
        <dbReference type="Proteomes" id="UP000807769"/>
    </source>
</evidence>